<keyword evidence="3" id="KW-1185">Reference proteome</keyword>
<evidence type="ECO:0000313" key="3">
    <source>
        <dbReference type="Proteomes" id="UP000002640"/>
    </source>
</evidence>
<protein>
    <submittedName>
        <fullName evidence="2">Uncharacterized protein</fullName>
    </submittedName>
</protein>
<name>G4Z2W0_PHYSP</name>
<dbReference type="KEGG" id="psoj:PHYSODRAFT_354187"/>
<dbReference type="GeneID" id="20649563"/>
<accession>G4Z2W0</accession>
<sequence length="96" mass="10654">MAKCSWEPSPPRKPRRATCRRAPRRHRERLLTAARAPLWPPALLLAAAPRALPDYARGWSMSGGGAEEPGGAIGSGCAWRHWRRCVVVPDVMFRGQ</sequence>
<dbReference type="InParanoid" id="G4Z2W0"/>
<gene>
    <name evidence="2" type="ORF">PHYSODRAFT_354187</name>
</gene>
<feature type="compositionally biased region" description="Basic residues" evidence="1">
    <location>
        <begin position="12"/>
        <end position="26"/>
    </location>
</feature>
<reference evidence="2 3" key="1">
    <citation type="journal article" date="2006" name="Science">
        <title>Phytophthora genome sequences uncover evolutionary origins and mechanisms of pathogenesis.</title>
        <authorList>
            <person name="Tyler B.M."/>
            <person name="Tripathy S."/>
            <person name="Zhang X."/>
            <person name="Dehal P."/>
            <person name="Jiang R.H."/>
            <person name="Aerts A."/>
            <person name="Arredondo F.D."/>
            <person name="Baxter L."/>
            <person name="Bensasson D."/>
            <person name="Beynon J.L."/>
            <person name="Chapman J."/>
            <person name="Damasceno C.M."/>
            <person name="Dorrance A.E."/>
            <person name="Dou D."/>
            <person name="Dickerman A.W."/>
            <person name="Dubchak I.L."/>
            <person name="Garbelotto M."/>
            <person name="Gijzen M."/>
            <person name="Gordon S.G."/>
            <person name="Govers F."/>
            <person name="Grunwald N.J."/>
            <person name="Huang W."/>
            <person name="Ivors K.L."/>
            <person name="Jones R.W."/>
            <person name="Kamoun S."/>
            <person name="Krampis K."/>
            <person name="Lamour K.H."/>
            <person name="Lee M.K."/>
            <person name="McDonald W.H."/>
            <person name="Medina M."/>
            <person name="Meijer H.J."/>
            <person name="Nordberg E.K."/>
            <person name="Maclean D.J."/>
            <person name="Ospina-Giraldo M.D."/>
            <person name="Morris P.F."/>
            <person name="Phuntumart V."/>
            <person name="Putnam N.H."/>
            <person name="Rash S."/>
            <person name="Rose J.K."/>
            <person name="Sakihama Y."/>
            <person name="Salamov A.A."/>
            <person name="Savidor A."/>
            <person name="Scheuring C.F."/>
            <person name="Smith B.M."/>
            <person name="Sobral B.W."/>
            <person name="Terry A."/>
            <person name="Torto-Alalibo T.A."/>
            <person name="Win J."/>
            <person name="Xu Z."/>
            <person name="Zhang H."/>
            <person name="Grigoriev I.V."/>
            <person name="Rokhsar D.S."/>
            <person name="Boore J.L."/>
        </authorList>
    </citation>
    <scope>NUCLEOTIDE SEQUENCE [LARGE SCALE GENOMIC DNA]</scope>
    <source>
        <strain evidence="2 3">P6497</strain>
    </source>
</reference>
<evidence type="ECO:0000313" key="2">
    <source>
        <dbReference type="EMBL" id="EGZ19293.1"/>
    </source>
</evidence>
<feature type="region of interest" description="Disordered" evidence="1">
    <location>
        <begin position="1"/>
        <end position="26"/>
    </location>
</feature>
<dbReference type="AlphaFoldDB" id="G4Z2W0"/>
<organism evidence="2 3">
    <name type="scientific">Phytophthora sojae (strain P6497)</name>
    <name type="common">Soybean stem and root rot agent</name>
    <name type="synonym">Phytophthora megasperma f. sp. glycines</name>
    <dbReference type="NCBI Taxonomy" id="1094619"/>
    <lineage>
        <taxon>Eukaryota</taxon>
        <taxon>Sar</taxon>
        <taxon>Stramenopiles</taxon>
        <taxon>Oomycota</taxon>
        <taxon>Peronosporomycetes</taxon>
        <taxon>Peronosporales</taxon>
        <taxon>Peronosporaceae</taxon>
        <taxon>Phytophthora</taxon>
    </lineage>
</organism>
<evidence type="ECO:0000256" key="1">
    <source>
        <dbReference type="SAM" id="MobiDB-lite"/>
    </source>
</evidence>
<dbReference type="EMBL" id="JH159153">
    <property type="protein sequence ID" value="EGZ19293.1"/>
    <property type="molecule type" value="Genomic_DNA"/>
</dbReference>
<dbReference type="Proteomes" id="UP000002640">
    <property type="component" value="Unassembled WGS sequence"/>
</dbReference>
<dbReference type="RefSeq" id="XP_009522010.1">
    <property type="nucleotide sequence ID" value="XM_009523715.1"/>
</dbReference>
<proteinExistence type="predicted"/>